<proteinExistence type="predicted"/>
<reference evidence="3 4" key="1">
    <citation type="submission" date="2015-09" db="EMBL/GenBank/DDBJ databases">
        <authorList>
            <consortium name="Pathogen Informatics"/>
        </authorList>
    </citation>
    <scope>NUCLEOTIDE SEQUENCE [LARGE SCALE GENOMIC DNA]</scope>
    <source>
        <strain evidence="3 4">2789STDY5608854</strain>
    </source>
</reference>
<organism evidence="3 4">
    <name type="scientific">Flavonifractor plautii</name>
    <name type="common">Fusobacterium plautii</name>
    <dbReference type="NCBI Taxonomy" id="292800"/>
    <lineage>
        <taxon>Bacteria</taxon>
        <taxon>Bacillati</taxon>
        <taxon>Bacillota</taxon>
        <taxon>Clostridia</taxon>
        <taxon>Eubacteriales</taxon>
        <taxon>Oscillospiraceae</taxon>
        <taxon>Flavonifractor</taxon>
    </lineage>
</organism>
<feature type="transmembrane region" description="Helical" evidence="2">
    <location>
        <begin position="338"/>
        <end position="356"/>
    </location>
</feature>
<accession>A0A173YAC5</accession>
<feature type="transmembrane region" description="Helical" evidence="2">
    <location>
        <begin position="377"/>
        <end position="397"/>
    </location>
</feature>
<protein>
    <submittedName>
        <fullName evidence="3">Uncharacterized protein</fullName>
    </submittedName>
</protein>
<feature type="transmembrane region" description="Helical" evidence="2">
    <location>
        <begin position="434"/>
        <end position="452"/>
    </location>
</feature>
<sequence length="571" mass="59325">MPDFDGSIVINTEIDATGIQRDMKKVERAARGAGDATESIGSGFRTAERDADRAASGIQGGTRKVERAARSAGSEVEDIGSSFRDAERDAGRAARGIEDDLKDLKDSVDDVSSAISLGFGADMLVDLAGGMMDLMESTDELRGDLSMLDQNARAAGVGLGTTREAMQKLNTVSGETDSSIEAVSNLLAAGVPENRLQEAVEGLANAAITFPDTVKIESLADSLQETLATGEATGQFAEVLDRIGYGAENFTNNLAMCTTEAEKQELALNVLTQGPLKGVYDAWAKANPELVEGRDATLELQTATAELGTALAPVITDLTELATNVVNWVAGMGNIDDVFTMIVGGIAALGAIKAIDMITRLATSLMTMDKAMLMAKASTGLAFVAFGLLFSLLMQAAGVWDSMSDAEKVVTILGAVTAAAFAAALAVGAFQSALSLGVAVVAITAGIAAMMMEINSAEKRVNQMNAATQQSLSPSAYGGVSGRSASIPALATGAVIPPNGEFLAVLGDQKKGRNLEAPENLIRQIVREESGGGLSGTLTIRSAPGLTRYLAYELKREDARAGTPLVEGTRR</sequence>
<dbReference type="AlphaFoldDB" id="A0A173YAC5"/>
<evidence type="ECO:0000256" key="2">
    <source>
        <dbReference type="SAM" id="Phobius"/>
    </source>
</evidence>
<name>A0A173YAC5_FLAPL</name>
<dbReference type="EMBL" id="CYZT01000004">
    <property type="protein sequence ID" value="CUN59945.1"/>
    <property type="molecule type" value="Genomic_DNA"/>
</dbReference>
<keyword evidence="2" id="KW-1133">Transmembrane helix</keyword>
<dbReference type="Proteomes" id="UP000095746">
    <property type="component" value="Unassembled WGS sequence"/>
</dbReference>
<evidence type="ECO:0000256" key="1">
    <source>
        <dbReference type="SAM" id="MobiDB-lite"/>
    </source>
</evidence>
<feature type="region of interest" description="Disordered" evidence="1">
    <location>
        <begin position="29"/>
        <end position="92"/>
    </location>
</feature>
<keyword evidence="2" id="KW-0472">Membrane</keyword>
<keyword evidence="2" id="KW-0812">Transmembrane</keyword>
<evidence type="ECO:0000313" key="3">
    <source>
        <dbReference type="EMBL" id="CUN59945.1"/>
    </source>
</evidence>
<feature type="transmembrane region" description="Helical" evidence="2">
    <location>
        <begin position="409"/>
        <end position="427"/>
    </location>
</feature>
<gene>
    <name evidence="3" type="ORF">ERS852411_00170</name>
</gene>
<evidence type="ECO:0000313" key="4">
    <source>
        <dbReference type="Proteomes" id="UP000095746"/>
    </source>
</evidence>